<dbReference type="PANTHER" id="PTHR36304">
    <property type="entry name" value="DOMAIN GTPASE-ACTIVATING PROTEIN, PUTATIVE-RELATED-RELATED"/>
    <property type="match status" value="1"/>
</dbReference>
<proteinExistence type="predicted"/>
<dbReference type="Pfam" id="PF07603">
    <property type="entry name" value="Lcl_C"/>
    <property type="match status" value="1"/>
</dbReference>
<dbReference type="Gene3D" id="1.25.40.10">
    <property type="entry name" value="Tetratricopeptide repeat domain"/>
    <property type="match status" value="1"/>
</dbReference>
<evidence type="ECO:0000256" key="2">
    <source>
        <dbReference type="SAM" id="MobiDB-lite"/>
    </source>
</evidence>
<sequence length="730" mass="84776">MSLSPGGKIQGFSLPAFLQMVQMEKTTCTLTVKGKKSQGEIHIRDGEVIDASYRDLPALDAAYEILCLKDPVIHMQRDCAATERKIRVPMMHLLMEGARLQDEKLQNIGDEEDEEDEIPELEIEETPEPTRPFHQDSGSVFDDDEDDELAALSAYEFSDDELRQATNTDFTQNISPEASMQPIRIQAMQSAGKQSERPPSSSHAEKTEDPKPAPRFSRKRLLILTFTTMGFIIIAAAASYFGYARYQHNTAYTELQESLLRMELPEQQEVLFNRFLDAFPDSPHAQEITHARGQLRQSILERDYLELMNEEKQLSSSPEDFEKGLRLYERFLIRHPDGPRADTVKTLREDRILAMAKDMAAMTEENIAERNWLQRARDFQQRFPENPGMAVLEKSIEERGDQRLAFILGLSGKNRETRSRAMVAAREYMEDFPEHAGMERARIHLNNLLRQQRIEDLQASADRLNSNEERLRFFERTRREENDPQILTFIRQRIGFLEQKTAEDRMWESLQSDLKRPGLNEMTRISLLDRYLTESPPEHYRSQAQALRDQIIRERTRREQESLEERRRQAALALQRQQAEERARAAEARARLENATREMNRRLAGVQQRFINLNNGTVQDRQTGKIWMLTDSEAHTGQCLNFHEARTFVQNLNLGGHRDWRLPRESELAQIFKNPPAYPLPDPNRWYWSSELFSRGYTNEVRVVTARDESVFQRQSHGPETCGHAFAIRP</sequence>
<reference evidence="6 7" key="1">
    <citation type="submission" date="2019-06" db="EMBL/GenBank/DDBJ databases">
        <title>Desulfobotulus mexicanus sp. nov., a novel sulfate-reducing bacterium isolated from the sediment of an alkaline crater lake in Mexico.</title>
        <authorList>
            <person name="Hirschler-Rea A."/>
        </authorList>
    </citation>
    <scope>NUCLEOTIDE SEQUENCE [LARGE SCALE GENOMIC DNA]</scope>
    <source>
        <strain evidence="6 7">PAR22N</strain>
    </source>
</reference>
<dbReference type="InterPro" id="IPR011460">
    <property type="entry name" value="Lcl_C"/>
</dbReference>
<keyword evidence="7" id="KW-1185">Reference proteome</keyword>
<evidence type="ECO:0000259" key="5">
    <source>
        <dbReference type="Pfam" id="PF14332"/>
    </source>
</evidence>
<feature type="transmembrane region" description="Helical" evidence="3">
    <location>
        <begin position="221"/>
        <end position="243"/>
    </location>
</feature>
<dbReference type="EMBL" id="VDMB01000017">
    <property type="protein sequence ID" value="TYT73950.1"/>
    <property type="molecule type" value="Genomic_DNA"/>
</dbReference>
<feature type="compositionally biased region" description="Acidic residues" evidence="2">
    <location>
        <begin position="109"/>
        <end position="127"/>
    </location>
</feature>
<keyword evidence="3" id="KW-0472">Membrane</keyword>
<dbReference type="InterPro" id="IPR025497">
    <property type="entry name" value="PatA-like_N"/>
</dbReference>
<feature type="domain" description="PatA-like N-terminal" evidence="5">
    <location>
        <begin position="7"/>
        <end position="104"/>
    </location>
</feature>
<feature type="region of interest" description="Disordered" evidence="2">
    <location>
        <begin position="109"/>
        <end position="143"/>
    </location>
</feature>
<evidence type="ECO:0000256" key="1">
    <source>
        <dbReference type="SAM" id="Coils"/>
    </source>
</evidence>
<evidence type="ECO:0000256" key="3">
    <source>
        <dbReference type="SAM" id="Phobius"/>
    </source>
</evidence>
<name>A0A5S5ME36_9BACT</name>
<accession>A0A5S5ME36</accession>
<dbReference type="RefSeq" id="WP_139449784.1">
    <property type="nucleotide sequence ID" value="NZ_VDMB01000017.1"/>
</dbReference>
<comment type="caution">
    <text evidence="6">The sequence shown here is derived from an EMBL/GenBank/DDBJ whole genome shotgun (WGS) entry which is preliminary data.</text>
</comment>
<feature type="region of interest" description="Disordered" evidence="2">
    <location>
        <begin position="186"/>
        <end position="214"/>
    </location>
</feature>
<feature type="compositionally biased region" description="Polar residues" evidence="2">
    <location>
        <begin position="187"/>
        <end position="202"/>
    </location>
</feature>
<evidence type="ECO:0000259" key="4">
    <source>
        <dbReference type="Pfam" id="PF07603"/>
    </source>
</evidence>
<feature type="domain" description="Lcl C-terminal" evidence="4">
    <location>
        <begin position="616"/>
        <end position="713"/>
    </location>
</feature>
<keyword evidence="3" id="KW-1133">Transmembrane helix</keyword>
<feature type="compositionally biased region" description="Basic and acidic residues" evidence="2">
    <location>
        <begin position="203"/>
        <end position="212"/>
    </location>
</feature>
<dbReference type="AlphaFoldDB" id="A0A5S5ME36"/>
<evidence type="ECO:0000313" key="6">
    <source>
        <dbReference type="EMBL" id="TYT73950.1"/>
    </source>
</evidence>
<gene>
    <name evidence="6" type="ORF">FIM25_12360</name>
</gene>
<keyword evidence="1" id="KW-0175">Coiled coil</keyword>
<keyword evidence="3" id="KW-0812">Transmembrane</keyword>
<dbReference type="InterPro" id="IPR011990">
    <property type="entry name" value="TPR-like_helical_dom_sf"/>
</dbReference>
<dbReference type="OrthoDB" id="5414729at2"/>
<dbReference type="Proteomes" id="UP000321899">
    <property type="component" value="Unassembled WGS sequence"/>
</dbReference>
<dbReference type="Pfam" id="PF14332">
    <property type="entry name" value="DUF4388"/>
    <property type="match status" value="1"/>
</dbReference>
<dbReference type="PANTHER" id="PTHR36304:SF4">
    <property type="entry name" value="DUF4388 DOMAIN-CONTAINING PROTEIN"/>
    <property type="match status" value="1"/>
</dbReference>
<feature type="coiled-coil region" evidence="1">
    <location>
        <begin position="553"/>
        <end position="609"/>
    </location>
</feature>
<evidence type="ECO:0000313" key="7">
    <source>
        <dbReference type="Proteomes" id="UP000321899"/>
    </source>
</evidence>
<organism evidence="6 7">
    <name type="scientific">Desulfobotulus mexicanus</name>
    <dbReference type="NCBI Taxonomy" id="2586642"/>
    <lineage>
        <taxon>Bacteria</taxon>
        <taxon>Pseudomonadati</taxon>
        <taxon>Thermodesulfobacteriota</taxon>
        <taxon>Desulfobacteria</taxon>
        <taxon>Desulfobacterales</taxon>
        <taxon>Desulfobacteraceae</taxon>
        <taxon>Desulfobotulus</taxon>
    </lineage>
</organism>
<protein>
    <submittedName>
        <fullName evidence="6">DUF4388 domain-containing protein</fullName>
    </submittedName>
</protein>